<accession>A0AAV7QLD2</accession>
<organism evidence="2 3">
    <name type="scientific">Pleurodeles waltl</name>
    <name type="common">Iberian ribbed newt</name>
    <dbReference type="NCBI Taxonomy" id="8319"/>
    <lineage>
        <taxon>Eukaryota</taxon>
        <taxon>Metazoa</taxon>
        <taxon>Chordata</taxon>
        <taxon>Craniata</taxon>
        <taxon>Vertebrata</taxon>
        <taxon>Euteleostomi</taxon>
        <taxon>Amphibia</taxon>
        <taxon>Batrachia</taxon>
        <taxon>Caudata</taxon>
        <taxon>Salamandroidea</taxon>
        <taxon>Salamandridae</taxon>
        <taxon>Pleurodelinae</taxon>
        <taxon>Pleurodeles</taxon>
    </lineage>
</organism>
<reference evidence="2" key="1">
    <citation type="journal article" date="2022" name="bioRxiv">
        <title>Sequencing and chromosome-scale assembly of the giantPleurodeles waltlgenome.</title>
        <authorList>
            <person name="Brown T."/>
            <person name="Elewa A."/>
            <person name="Iarovenko S."/>
            <person name="Subramanian E."/>
            <person name="Araus A.J."/>
            <person name="Petzold A."/>
            <person name="Susuki M."/>
            <person name="Suzuki K.-i.T."/>
            <person name="Hayashi T."/>
            <person name="Toyoda A."/>
            <person name="Oliveira C."/>
            <person name="Osipova E."/>
            <person name="Leigh N.D."/>
            <person name="Simon A."/>
            <person name="Yun M.H."/>
        </authorList>
    </citation>
    <scope>NUCLEOTIDE SEQUENCE</scope>
    <source>
        <strain evidence="2">20211129_DDA</strain>
        <tissue evidence="2">Liver</tissue>
    </source>
</reference>
<proteinExistence type="predicted"/>
<comment type="caution">
    <text evidence="2">The sequence shown here is derived from an EMBL/GenBank/DDBJ whole genome shotgun (WGS) entry which is preliminary data.</text>
</comment>
<sequence length="83" mass="9121">MAARGRTPAPLTQISWLPEIVKVNDGLREGEEDTEDATEDARTVEEQTDAGGKRREGRAGNSDVPTEKTGPVRKDSSEEMRTH</sequence>
<feature type="region of interest" description="Disordered" evidence="1">
    <location>
        <begin position="25"/>
        <end position="83"/>
    </location>
</feature>
<dbReference type="Proteomes" id="UP001066276">
    <property type="component" value="Chromosome 6"/>
</dbReference>
<dbReference type="EMBL" id="JANPWB010000010">
    <property type="protein sequence ID" value="KAJ1141301.1"/>
    <property type="molecule type" value="Genomic_DNA"/>
</dbReference>
<gene>
    <name evidence="2" type="ORF">NDU88_007634</name>
</gene>
<protein>
    <submittedName>
        <fullName evidence="2">Uncharacterized protein</fullName>
    </submittedName>
</protein>
<evidence type="ECO:0000313" key="3">
    <source>
        <dbReference type="Proteomes" id="UP001066276"/>
    </source>
</evidence>
<keyword evidence="3" id="KW-1185">Reference proteome</keyword>
<feature type="compositionally biased region" description="Basic and acidic residues" evidence="1">
    <location>
        <begin position="39"/>
        <end position="58"/>
    </location>
</feature>
<name>A0AAV7QLD2_PLEWA</name>
<feature type="compositionally biased region" description="Basic and acidic residues" evidence="1">
    <location>
        <begin position="70"/>
        <end position="83"/>
    </location>
</feature>
<dbReference type="AlphaFoldDB" id="A0AAV7QLD2"/>
<evidence type="ECO:0000256" key="1">
    <source>
        <dbReference type="SAM" id="MobiDB-lite"/>
    </source>
</evidence>
<evidence type="ECO:0000313" key="2">
    <source>
        <dbReference type="EMBL" id="KAJ1141301.1"/>
    </source>
</evidence>